<dbReference type="Pfam" id="PF00271">
    <property type="entry name" value="Helicase_C"/>
    <property type="match status" value="1"/>
</dbReference>
<evidence type="ECO:0000256" key="5">
    <source>
        <dbReference type="ARBA" id="ARBA00022763"/>
    </source>
</evidence>
<evidence type="ECO:0000256" key="10">
    <source>
        <dbReference type="ARBA" id="ARBA00022840"/>
    </source>
</evidence>
<feature type="compositionally biased region" description="Low complexity" evidence="15">
    <location>
        <begin position="48"/>
        <end position="67"/>
    </location>
</feature>
<dbReference type="InterPro" id="IPR050628">
    <property type="entry name" value="SNF2_RAD54_helicase_TF"/>
</dbReference>
<dbReference type="GO" id="GO:0003677">
    <property type="term" value="F:DNA binding"/>
    <property type="evidence" value="ECO:0007669"/>
    <property type="project" value="UniProtKB-KW"/>
</dbReference>
<name>G8JS23_ERECY</name>
<dbReference type="GO" id="GO:0016787">
    <property type="term" value="F:hydrolase activity"/>
    <property type="evidence" value="ECO:0007669"/>
    <property type="project" value="UniProtKB-KW"/>
</dbReference>
<dbReference type="FunFam" id="3.30.40.10:FF:000753">
    <property type="entry name" value="DNA repair protein RAD16"/>
    <property type="match status" value="1"/>
</dbReference>
<evidence type="ECO:0000256" key="15">
    <source>
        <dbReference type="SAM" id="MobiDB-lite"/>
    </source>
</evidence>
<evidence type="ECO:0000256" key="6">
    <source>
        <dbReference type="ARBA" id="ARBA00022771"/>
    </source>
</evidence>
<dbReference type="InterPro" id="IPR001650">
    <property type="entry name" value="Helicase_C-like"/>
</dbReference>
<feature type="domain" description="Helicase ATP-binding" evidence="17">
    <location>
        <begin position="172"/>
        <end position="346"/>
    </location>
</feature>
<evidence type="ECO:0000256" key="7">
    <source>
        <dbReference type="ARBA" id="ARBA00022801"/>
    </source>
</evidence>
<evidence type="ECO:0000256" key="3">
    <source>
        <dbReference type="ARBA" id="ARBA00022723"/>
    </source>
</evidence>
<dbReference type="RefSeq" id="XP_003645759.1">
    <property type="nucleotide sequence ID" value="XM_003645711.1"/>
</dbReference>
<dbReference type="KEGG" id="erc:Ecym_3458"/>
<dbReference type="PROSITE" id="PS00518">
    <property type="entry name" value="ZF_RING_1"/>
    <property type="match status" value="1"/>
</dbReference>
<evidence type="ECO:0000256" key="2">
    <source>
        <dbReference type="ARBA" id="ARBA00007025"/>
    </source>
</evidence>
<keyword evidence="9" id="KW-0862">Zinc</keyword>
<evidence type="ECO:0000256" key="4">
    <source>
        <dbReference type="ARBA" id="ARBA00022741"/>
    </source>
</evidence>
<dbReference type="FunFam" id="3.40.50.300:FF:001864">
    <property type="entry name" value="DNA repair protein RAD16"/>
    <property type="match status" value="1"/>
</dbReference>
<evidence type="ECO:0000256" key="13">
    <source>
        <dbReference type="ARBA" id="ARBA00023242"/>
    </source>
</evidence>
<dbReference type="GO" id="GO:0005524">
    <property type="term" value="F:ATP binding"/>
    <property type="evidence" value="ECO:0007669"/>
    <property type="project" value="UniProtKB-KW"/>
</dbReference>
<accession>G8JS23</accession>
<feature type="domain" description="Helicase C-terminal" evidence="18">
    <location>
        <begin position="608"/>
        <end position="751"/>
    </location>
</feature>
<dbReference type="SUPFAM" id="SSF52540">
    <property type="entry name" value="P-loop containing nucleoside triphosphate hydrolases"/>
    <property type="match status" value="2"/>
</dbReference>
<dbReference type="GO" id="GO:0008270">
    <property type="term" value="F:zinc ion binding"/>
    <property type="evidence" value="ECO:0007669"/>
    <property type="project" value="UniProtKB-KW"/>
</dbReference>
<dbReference type="CDD" id="cd16567">
    <property type="entry name" value="RING-HC_RAD16-like"/>
    <property type="match status" value="1"/>
</dbReference>
<evidence type="ECO:0000256" key="8">
    <source>
        <dbReference type="ARBA" id="ARBA00022806"/>
    </source>
</evidence>
<evidence type="ECO:0000259" key="18">
    <source>
        <dbReference type="PROSITE" id="PS51194"/>
    </source>
</evidence>
<dbReference type="GeneID" id="11469022"/>
<keyword evidence="8" id="KW-0347">Helicase</keyword>
<protein>
    <recommendedName>
        <fullName evidence="21">DNA repair protein RAD16</fullName>
    </recommendedName>
</protein>
<dbReference type="Gene3D" id="3.30.40.10">
    <property type="entry name" value="Zinc/RING finger domain, C3HC4 (zinc finger)"/>
    <property type="match status" value="1"/>
</dbReference>
<evidence type="ECO:0000313" key="20">
    <source>
        <dbReference type="Proteomes" id="UP000006790"/>
    </source>
</evidence>
<dbReference type="PROSITE" id="PS50089">
    <property type="entry name" value="ZF_RING_2"/>
    <property type="match status" value="1"/>
</dbReference>
<feature type="region of interest" description="Disordered" evidence="15">
    <location>
        <begin position="1"/>
        <end position="113"/>
    </location>
</feature>
<dbReference type="InterPro" id="IPR014001">
    <property type="entry name" value="Helicase_ATP-bd"/>
</dbReference>
<dbReference type="GO" id="GO:0000715">
    <property type="term" value="P:nucleotide-excision repair, DNA damage recognition"/>
    <property type="evidence" value="ECO:0007669"/>
    <property type="project" value="EnsemblFungi"/>
</dbReference>
<dbReference type="SMART" id="SM00487">
    <property type="entry name" value="DEXDc"/>
    <property type="match status" value="1"/>
</dbReference>
<dbReference type="CDD" id="cd18793">
    <property type="entry name" value="SF2_C_SNF"/>
    <property type="match status" value="1"/>
</dbReference>
<dbReference type="InterPro" id="IPR018957">
    <property type="entry name" value="Znf_C3HC4_RING-type"/>
</dbReference>
<dbReference type="EMBL" id="CP002499">
    <property type="protein sequence ID" value="AET38942.1"/>
    <property type="molecule type" value="Genomic_DNA"/>
</dbReference>
<keyword evidence="20" id="KW-1185">Reference proteome</keyword>
<dbReference type="GO" id="GO:0031463">
    <property type="term" value="C:Cul3-RING ubiquitin ligase complex"/>
    <property type="evidence" value="ECO:0007669"/>
    <property type="project" value="EnsemblFungi"/>
</dbReference>
<feature type="compositionally biased region" description="Basic residues" evidence="15">
    <location>
        <begin position="87"/>
        <end position="109"/>
    </location>
</feature>
<keyword evidence="11" id="KW-0238">DNA-binding</keyword>
<keyword evidence="12" id="KW-0234">DNA repair</keyword>
<keyword evidence="3" id="KW-0479">Metal-binding</keyword>
<keyword evidence="4" id="KW-0547">Nucleotide-binding</keyword>
<dbReference type="GO" id="GO:0008104">
    <property type="term" value="P:intracellular protein localization"/>
    <property type="evidence" value="ECO:0007669"/>
    <property type="project" value="EnsemblFungi"/>
</dbReference>
<keyword evidence="7" id="KW-0378">Hydrolase</keyword>
<dbReference type="GO" id="GO:0008094">
    <property type="term" value="F:ATP-dependent activity, acting on DNA"/>
    <property type="evidence" value="ECO:0007669"/>
    <property type="project" value="EnsemblFungi"/>
</dbReference>
<comment type="subcellular location">
    <subcellularLocation>
        <location evidence="1">Nucleus</location>
    </subcellularLocation>
</comment>
<dbReference type="GO" id="GO:0070911">
    <property type="term" value="P:global genome nucleotide-excision repair"/>
    <property type="evidence" value="ECO:0007669"/>
    <property type="project" value="EnsemblFungi"/>
</dbReference>
<dbReference type="OMA" id="DHIMLRR"/>
<dbReference type="OrthoDB" id="448448at2759"/>
<dbReference type="Gene3D" id="3.40.50.300">
    <property type="entry name" value="P-loop containing nucleotide triphosphate hydrolases"/>
    <property type="match status" value="1"/>
</dbReference>
<dbReference type="InterPro" id="IPR017907">
    <property type="entry name" value="Znf_RING_CS"/>
</dbReference>
<dbReference type="Gene3D" id="3.40.50.10810">
    <property type="entry name" value="Tandem AAA-ATPase domain"/>
    <property type="match status" value="1"/>
</dbReference>
<dbReference type="PANTHER" id="PTHR45626:SF12">
    <property type="entry name" value="DNA REPAIR PROTEIN RAD16"/>
    <property type="match status" value="1"/>
</dbReference>
<dbReference type="InterPro" id="IPR000330">
    <property type="entry name" value="SNF2_N"/>
</dbReference>
<dbReference type="GO" id="GO:0000113">
    <property type="term" value="C:nucleotide-excision repair factor 4 complex"/>
    <property type="evidence" value="ECO:0007669"/>
    <property type="project" value="EnsemblFungi"/>
</dbReference>
<dbReference type="InterPro" id="IPR038718">
    <property type="entry name" value="SNF2-like_sf"/>
</dbReference>
<dbReference type="CDD" id="cd18008">
    <property type="entry name" value="DEXDc_SHPRH-like"/>
    <property type="match status" value="1"/>
</dbReference>
<dbReference type="SMART" id="SM00490">
    <property type="entry name" value="HELICc"/>
    <property type="match status" value="1"/>
</dbReference>
<sequence length="768" mass="87701">MAQEEEEEGGFIRPVRGAQRRARRAVSYAESNSEDESIEVRSGRGNGRDSSSGESLSMGSSATSSGSPEVVEIYSSSSDEDEPLAVSRKRHAATRTTKRTTTASKRKKGEPKLTPYERNTLKLYEHHPYLKDVFHKLSAMPAYVPRKAEQPSGMTIKLLPFQLEGLHWLLQRETHSVYNGGILADEMGMGKTIQTIALLMNDRSKRPTLVVAPTVALMQWKNEIERHTAGNLSTYMYHGPNRTIDMGDLADVGVVLTTYAVLESVYRKQVHGFKRKTGIFKEQSVLHGINFYRVVLDEAHNIKDRSSNTAKAVNMLRTQKRWCLTGTPLQNRIGEMYSLIRFLDIEPFTKYFCMRCDCVDTTWRFSDNLHCDNCNHVGMQHTNFFNHFMLKNIQKYGIEGPGLESFTNIQTLLKNIMLRRTKLERADDLGLPPRIVTIRKDFFNDEEKDLYQSLYSDSKRSYNSYVEQGVVLNNYANIFTLITRMRQLADHPDLVLKRLKGGVGASKLSGVIVCQLCDDEAEEPIESKCHHRFCRLCVTEYIESFMGHESKLTCPVCHISFSIDILQPALEVDEDLFKKQSIVSRLNMKSGAWKSSTKIEALVEELYNLRSHNCTLKSIVFSQFTSMLDLVEWRLKRAGFQTVKLQGSMTPTQRDQTINYFMSNVHCEVFLVSLKAGGVALNLCEASQVFILDPWWNPSVEWQSGDRVHRIGQYRPVKITRFCIEDSIESRIIELQEKKANMIHATINKDEAAVNRLTPEDLQFLFNN</sequence>
<dbReference type="AlphaFoldDB" id="G8JS23"/>
<gene>
    <name evidence="19" type="ordered locus">Ecym_3458</name>
</gene>
<keyword evidence="6 14" id="KW-0863">Zinc-finger</keyword>
<feature type="domain" description="RING-type" evidence="16">
    <location>
        <begin position="514"/>
        <end position="558"/>
    </location>
</feature>
<dbReference type="PANTHER" id="PTHR45626">
    <property type="entry name" value="TRANSCRIPTION TERMINATION FACTOR 2-RELATED"/>
    <property type="match status" value="1"/>
</dbReference>
<dbReference type="HOGENOM" id="CLU_000315_2_1_1"/>
<evidence type="ECO:0000256" key="14">
    <source>
        <dbReference type="PROSITE-ProRule" id="PRU00175"/>
    </source>
</evidence>
<dbReference type="InParanoid" id="G8JS23"/>
<dbReference type="Pfam" id="PF00097">
    <property type="entry name" value="zf-C3HC4"/>
    <property type="match status" value="1"/>
</dbReference>
<keyword evidence="13" id="KW-0539">Nucleus</keyword>
<proteinExistence type="inferred from homology"/>
<evidence type="ECO:0000256" key="1">
    <source>
        <dbReference type="ARBA" id="ARBA00004123"/>
    </source>
</evidence>
<dbReference type="GO" id="GO:0004842">
    <property type="term" value="F:ubiquitin-protein transferase activity"/>
    <property type="evidence" value="ECO:0007669"/>
    <property type="project" value="EnsemblFungi"/>
</dbReference>
<dbReference type="InterPro" id="IPR013083">
    <property type="entry name" value="Znf_RING/FYVE/PHD"/>
</dbReference>
<keyword evidence="5" id="KW-0227">DNA damage</keyword>
<evidence type="ECO:0000259" key="17">
    <source>
        <dbReference type="PROSITE" id="PS51192"/>
    </source>
</evidence>
<dbReference type="PROSITE" id="PS51194">
    <property type="entry name" value="HELICASE_CTER"/>
    <property type="match status" value="1"/>
</dbReference>
<dbReference type="SUPFAM" id="SSF57850">
    <property type="entry name" value="RING/U-box"/>
    <property type="match status" value="1"/>
</dbReference>
<evidence type="ECO:0000256" key="9">
    <source>
        <dbReference type="ARBA" id="ARBA00022833"/>
    </source>
</evidence>
<organism evidence="19 20">
    <name type="scientific">Eremothecium cymbalariae (strain CBS 270.75 / DBVPG 7215 / KCTC 17166 / NRRL Y-17582)</name>
    <name type="common">Yeast</name>
    <dbReference type="NCBI Taxonomy" id="931890"/>
    <lineage>
        <taxon>Eukaryota</taxon>
        <taxon>Fungi</taxon>
        <taxon>Dikarya</taxon>
        <taxon>Ascomycota</taxon>
        <taxon>Saccharomycotina</taxon>
        <taxon>Saccharomycetes</taxon>
        <taxon>Saccharomycetales</taxon>
        <taxon>Saccharomycetaceae</taxon>
        <taxon>Eremothecium</taxon>
    </lineage>
</organism>
<dbReference type="InterPro" id="IPR027417">
    <property type="entry name" value="P-loop_NTPase"/>
</dbReference>
<keyword evidence="10" id="KW-0067">ATP-binding</keyword>
<dbReference type="SMART" id="SM00184">
    <property type="entry name" value="RING"/>
    <property type="match status" value="1"/>
</dbReference>
<dbReference type="eggNOG" id="KOG1002">
    <property type="taxonomic scope" value="Eukaryota"/>
</dbReference>
<evidence type="ECO:0000256" key="12">
    <source>
        <dbReference type="ARBA" id="ARBA00023204"/>
    </source>
</evidence>
<dbReference type="PROSITE" id="PS51192">
    <property type="entry name" value="HELICASE_ATP_BIND_1"/>
    <property type="match status" value="1"/>
</dbReference>
<dbReference type="InterPro" id="IPR049730">
    <property type="entry name" value="SNF2/RAD54-like_C"/>
</dbReference>
<dbReference type="GO" id="GO:0006511">
    <property type="term" value="P:ubiquitin-dependent protein catabolic process"/>
    <property type="evidence" value="ECO:0007669"/>
    <property type="project" value="EnsemblFungi"/>
</dbReference>
<dbReference type="FunCoup" id="G8JS23">
    <property type="interactions" value="316"/>
</dbReference>
<dbReference type="GO" id="GO:0009411">
    <property type="term" value="P:response to UV"/>
    <property type="evidence" value="ECO:0007669"/>
    <property type="project" value="EnsemblFungi"/>
</dbReference>
<dbReference type="InterPro" id="IPR001841">
    <property type="entry name" value="Znf_RING"/>
</dbReference>
<evidence type="ECO:0000259" key="16">
    <source>
        <dbReference type="PROSITE" id="PS50089"/>
    </source>
</evidence>
<dbReference type="GO" id="GO:0004386">
    <property type="term" value="F:helicase activity"/>
    <property type="evidence" value="ECO:0007669"/>
    <property type="project" value="UniProtKB-KW"/>
</dbReference>
<evidence type="ECO:0000256" key="11">
    <source>
        <dbReference type="ARBA" id="ARBA00023125"/>
    </source>
</evidence>
<evidence type="ECO:0008006" key="21">
    <source>
        <dbReference type="Google" id="ProtNLM"/>
    </source>
</evidence>
<evidence type="ECO:0000313" key="19">
    <source>
        <dbReference type="EMBL" id="AET38942.1"/>
    </source>
</evidence>
<dbReference type="Pfam" id="PF00176">
    <property type="entry name" value="SNF2-rel_dom"/>
    <property type="match status" value="1"/>
</dbReference>
<comment type="similarity">
    <text evidence="2">Belongs to the SNF2/RAD54 helicase family.</text>
</comment>
<dbReference type="STRING" id="931890.G8JS23"/>
<dbReference type="Proteomes" id="UP000006790">
    <property type="component" value="Chromosome 3"/>
</dbReference>
<reference evidence="20" key="1">
    <citation type="journal article" date="2012" name="G3 (Bethesda)">
        <title>Pichia sorbitophila, an interspecies yeast hybrid reveals early steps of genome resolution following polyploidization.</title>
        <authorList>
            <person name="Leh Louis V."/>
            <person name="Despons L."/>
            <person name="Friedrich A."/>
            <person name="Martin T."/>
            <person name="Durrens P."/>
            <person name="Casaregola S."/>
            <person name="Neuveglise C."/>
            <person name="Fairhead C."/>
            <person name="Marck C."/>
            <person name="Cruz J.A."/>
            <person name="Straub M.L."/>
            <person name="Kugler V."/>
            <person name="Sacerdot C."/>
            <person name="Uzunov Z."/>
            <person name="Thierry A."/>
            <person name="Weiss S."/>
            <person name="Bleykasten C."/>
            <person name="De Montigny J."/>
            <person name="Jacques N."/>
            <person name="Jung P."/>
            <person name="Lemaire M."/>
            <person name="Mallet S."/>
            <person name="Morel G."/>
            <person name="Richard G.F."/>
            <person name="Sarkar A."/>
            <person name="Savel G."/>
            <person name="Schacherer J."/>
            <person name="Seret M.L."/>
            <person name="Talla E."/>
            <person name="Samson G."/>
            <person name="Jubin C."/>
            <person name="Poulain J."/>
            <person name="Vacherie B."/>
            <person name="Barbe V."/>
            <person name="Pelletier E."/>
            <person name="Sherman D.J."/>
            <person name="Westhof E."/>
            <person name="Weissenbach J."/>
            <person name="Baret P.V."/>
            <person name="Wincker P."/>
            <person name="Gaillardin C."/>
            <person name="Dujon B."/>
            <person name="Souciet J.L."/>
        </authorList>
    </citation>
    <scope>NUCLEOTIDE SEQUENCE [LARGE SCALE GENOMIC DNA]</scope>
    <source>
        <strain evidence="20">CBS 270.75 / DBVPG 7215 / KCTC 17166 / NRRL Y-17582</strain>
    </source>
</reference>